<name>A0ACC1T4A9_9APHY</name>
<gene>
    <name evidence="1" type="ORF">NM688_g4029</name>
</gene>
<protein>
    <submittedName>
        <fullName evidence="1">Uncharacterized protein</fullName>
    </submittedName>
</protein>
<keyword evidence="2" id="KW-1185">Reference proteome</keyword>
<accession>A0ACC1T4A9</accession>
<dbReference type="EMBL" id="JANHOG010000633">
    <property type="protein sequence ID" value="KAJ3552669.1"/>
    <property type="molecule type" value="Genomic_DNA"/>
</dbReference>
<proteinExistence type="predicted"/>
<dbReference type="Proteomes" id="UP001148662">
    <property type="component" value="Unassembled WGS sequence"/>
</dbReference>
<sequence>MAPPSYSSDDKEKGYVPDVEVDQTAPDDSVIVDRFARYGKLGAVIKFIFASGVEARGVERVPEDERETKNMWNNLLMWWSVNCVLTTIPIGVLAQEFYTLTLPHAIATIFCFGALGAMSTAFIATLGPKTGLRTMIITRFSSGYVGGTIYSILNILTQ</sequence>
<organism evidence="1 2">
    <name type="scientific">Phlebia brevispora</name>
    <dbReference type="NCBI Taxonomy" id="194682"/>
    <lineage>
        <taxon>Eukaryota</taxon>
        <taxon>Fungi</taxon>
        <taxon>Dikarya</taxon>
        <taxon>Basidiomycota</taxon>
        <taxon>Agaricomycotina</taxon>
        <taxon>Agaricomycetes</taxon>
        <taxon>Polyporales</taxon>
        <taxon>Meruliaceae</taxon>
        <taxon>Phlebia</taxon>
    </lineage>
</organism>
<evidence type="ECO:0000313" key="1">
    <source>
        <dbReference type="EMBL" id="KAJ3552669.1"/>
    </source>
</evidence>
<reference evidence="1" key="1">
    <citation type="submission" date="2022-07" db="EMBL/GenBank/DDBJ databases">
        <title>Genome Sequence of Phlebia brevispora.</title>
        <authorList>
            <person name="Buettner E."/>
        </authorList>
    </citation>
    <scope>NUCLEOTIDE SEQUENCE</scope>
    <source>
        <strain evidence="1">MPL23</strain>
    </source>
</reference>
<comment type="caution">
    <text evidence="1">The sequence shown here is derived from an EMBL/GenBank/DDBJ whole genome shotgun (WGS) entry which is preliminary data.</text>
</comment>
<evidence type="ECO:0000313" key="2">
    <source>
        <dbReference type="Proteomes" id="UP001148662"/>
    </source>
</evidence>